<dbReference type="InterPro" id="IPR016024">
    <property type="entry name" value="ARM-type_fold"/>
</dbReference>
<evidence type="ECO:0000256" key="1">
    <source>
        <dbReference type="SAM" id="Coils"/>
    </source>
</evidence>
<dbReference type="GO" id="GO:0032007">
    <property type="term" value="P:negative regulation of TOR signaling"/>
    <property type="evidence" value="ECO:0007669"/>
    <property type="project" value="TreeGrafter"/>
</dbReference>
<dbReference type="EMBL" id="JARGDH010000001">
    <property type="protein sequence ID" value="KAL0280270.1"/>
    <property type="molecule type" value="Genomic_DNA"/>
</dbReference>
<feature type="compositionally biased region" description="Low complexity" evidence="2">
    <location>
        <begin position="1061"/>
        <end position="1076"/>
    </location>
</feature>
<evidence type="ECO:0008006" key="4">
    <source>
        <dbReference type="Google" id="ProtNLM"/>
    </source>
</evidence>
<reference evidence="3" key="1">
    <citation type="journal article" date="2024" name="Gigascience">
        <title>Chromosome-level genome of the poultry shaft louse Menopon gallinae provides insight into the host-switching and adaptive evolution of parasitic lice.</title>
        <authorList>
            <person name="Xu Y."/>
            <person name="Ma L."/>
            <person name="Liu S."/>
            <person name="Liang Y."/>
            <person name="Liu Q."/>
            <person name="He Z."/>
            <person name="Tian L."/>
            <person name="Duan Y."/>
            <person name="Cai W."/>
            <person name="Li H."/>
            <person name="Song F."/>
        </authorList>
    </citation>
    <scope>NUCLEOTIDE SEQUENCE</scope>
    <source>
        <strain evidence="3">Cailab_2023a</strain>
    </source>
</reference>
<feature type="compositionally biased region" description="Polar residues" evidence="2">
    <location>
        <begin position="384"/>
        <end position="396"/>
    </location>
</feature>
<dbReference type="PANTHER" id="PTHR15154:SF2">
    <property type="entry name" value="HAMARTIN"/>
    <property type="match status" value="1"/>
</dbReference>
<feature type="coiled-coil region" evidence="1">
    <location>
        <begin position="801"/>
        <end position="867"/>
    </location>
</feature>
<feature type="region of interest" description="Disordered" evidence="2">
    <location>
        <begin position="482"/>
        <end position="501"/>
    </location>
</feature>
<feature type="coiled-coil region" evidence="1">
    <location>
        <begin position="735"/>
        <end position="762"/>
    </location>
</feature>
<sequence>MEPPEVLKLLESNQPEAVEEAKKKFHEQFNSTKETWLLNGLVDYFISTKSMRCVDILVGVREPHDKYFFDKMYECLKTTSSTRLNVLTLLGHVVFRQPTWLYKISQHLLFKELLRILKTETDIIILISALLTLIVLLPTIPANVGPYLQEIFEVFSRLAAWNTNNPNKLPEPLLIHLQVSLHSLFYRLYGMYPCNFISYLRNVYSLRENLGVFSHTIKPMLETVKVHPLLVTASMDSETTTSRWKTMEHHDVVVECAKLSAACKDESITPCIPAFRPRSESELQRCLEKAPNLHDPNVQQNTTDLKDFWSPSIHCSASTPPLQTPEASGRTSIPHTPITQTYVISKFSNQEGTSPPEAAIEATPETTPVKDTRHYVSPRPPPVNSTVARALNNFTGSRSRSSTSSTPSQSQPSSPMKKEISPFRFPEGHSPLDPNSETSSTEKRKESIFVQRINSIFQDRLNVVAETQFPDKNSLSLRSPAKLNIPEVGDPSKDSNCFKFDESSQEDQEVLEISRLGEQLRIDSSTPTNYVPTYRQCDSVLQDFHPPHEEELEDCQQDIGSPCNSGGLHMPNSRSMLNFQQSVHRLRYYSQCGSDSQCNQVDETNLSLSEPKASMFASSLQVRRAHSCPEIKKDRPSFSGGENLDESLEIDYEKKITNGDESKRPVGVSASTQTQADDTCATVYPYEHLFLGVFPPFEQQGSASNSGTNRYSPTTTLNNYIEIAAGLYGDRNQSRNNKNSTIQNLENELKTVKDQLVLSHLQLKFERQRREVHAERNRRLLGKSRNNRWLEDHNYALRDQLALLEKDIDSINKDLERNKTESRQNELKLQERVKQWQDKYAASEIENRELKAENERLICELTQAKQDAAASLKEFQQVQASLFSVGNELKEATAQASLGEQLKAQIEYLQKELILMGEMQQKYRERIHQLTMQSEESHSISTKYYNEEVKNLNDLVDMKTSSYEVAKNRVIELEALLAKKDTLIADQKRVLKTVKEECQEQLEAVEAKYRTQITINRKLEECVLELNSKLETSVKRGKRSISTAQDVLSLAERGGLNSPASMSLSSSEGMSISGLITSETVPPRDLQSIVDEQEASQIPELEEQESSAPP</sequence>
<feature type="region of interest" description="Disordered" evidence="2">
    <location>
        <begin position="349"/>
        <end position="446"/>
    </location>
</feature>
<evidence type="ECO:0000313" key="3">
    <source>
        <dbReference type="EMBL" id="KAL0280270.1"/>
    </source>
</evidence>
<dbReference type="GO" id="GO:0008285">
    <property type="term" value="P:negative regulation of cell population proliferation"/>
    <property type="evidence" value="ECO:0007669"/>
    <property type="project" value="TreeGrafter"/>
</dbReference>
<dbReference type="Pfam" id="PF04388">
    <property type="entry name" value="Hamartin"/>
    <property type="match status" value="1"/>
</dbReference>
<protein>
    <recommendedName>
        <fullName evidence="4">Hamartin</fullName>
    </recommendedName>
</protein>
<dbReference type="GO" id="GO:0033596">
    <property type="term" value="C:TSC1-TSC2 complex"/>
    <property type="evidence" value="ECO:0007669"/>
    <property type="project" value="TreeGrafter"/>
</dbReference>
<gene>
    <name evidence="3" type="ORF">PYX00_001611</name>
</gene>
<dbReference type="SUPFAM" id="SSF48371">
    <property type="entry name" value="ARM repeat"/>
    <property type="match status" value="1"/>
</dbReference>
<dbReference type="EMBL" id="JARGDH010000001">
    <property type="protein sequence ID" value="KAL0280271.1"/>
    <property type="molecule type" value="Genomic_DNA"/>
</dbReference>
<accession>A0AAW2IFK8</accession>
<name>A0AAW2IFK8_9NEOP</name>
<feature type="compositionally biased region" description="Low complexity" evidence="2">
    <location>
        <begin position="397"/>
        <end position="414"/>
    </location>
</feature>
<feature type="region of interest" description="Disordered" evidence="2">
    <location>
        <begin position="1055"/>
        <end position="1110"/>
    </location>
</feature>
<dbReference type="AlphaFoldDB" id="A0AAW2IFK8"/>
<dbReference type="PANTHER" id="PTHR15154">
    <property type="entry name" value="HAMARTIN"/>
    <property type="match status" value="1"/>
</dbReference>
<proteinExistence type="predicted"/>
<dbReference type="GO" id="GO:0051726">
    <property type="term" value="P:regulation of cell cycle"/>
    <property type="evidence" value="ECO:0007669"/>
    <property type="project" value="TreeGrafter"/>
</dbReference>
<keyword evidence="1" id="KW-0175">Coiled coil</keyword>
<dbReference type="InterPro" id="IPR007483">
    <property type="entry name" value="Hamartin"/>
</dbReference>
<organism evidence="3">
    <name type="scientific">Menopon gallinae</name>
    <name type="common">poultry shaft louse</name>
    <dbReference type="NCBI Taxonomy" id="328185"/>
    <lineage>
        <taxon>Eukaryota</taxon>
        <taxon>Metazoa</taxon>
        <taxon>Ecdysozoa</taxon>
        <taxon>Arthropoda</taxon>
        <taxon>Hexapoda</taxon>
        <taxon>Insecta</taxon>
        <taxon>Pterygota</taxon>
        <taxon>Neoptera</taxon>
        <taxon>Paraneoptera</taxon>
        <taxon>Psocodea</taxon>
        <taxon>Troctomorpha</taxon>
        <taxon>Phthiraptera</taxon>
        <taxon>Amblycera</taxon>
        <taxon>Menoponidae</taxon>
        <taxon>Menopon</taxon>
    </lineage>
</organism>
<comment type="caution">
    <text evidence="3">The sequence shown here is derived from an EMBL/GenBank/DDBJ whole genome shotgun (WGS) entry which is preliminary data.</text>
</comment>
<evidence type="ECO:0000256" key="2">
    <source>
        <dbReference type="SAM" id="MobiDB-lite"/>
    </source>
</evidence>
<feature type="compositionally biased region" description="Acidic residues" evidence="2">
    <location>
        <begin position="1100"/>
        <end position="1110"/>
    </location>
</feature>